<dbReference type="InterPro" id="IPR000406">
    <property type="entry name" value="Rho_GDI"/>
</dbReference>
<gene>
    <name evidence="3" type="ORF">ACFO9E_27060</name>
</gene>
<organism evidence="3 4">
    <name type="scientific">Streptomyces maoxianensis</name>
    <dbReference type="NCBI Taxonomy" id="1459942"/>
    <lineage>
        <taxon>Bacteria</taxon>
        <taxon>Bacillati</taxon>
        <taxon>Actinomycetota</taxon>
        <taxon>Actinomycetes</taxon>
        <taxon>Kitasatosporales</taxon>
        <taxon>Streptomycetaceae</taxon>
        <taxon>Streptomyces</taxon>
    </lineage>
</organism>
<accession>A0ABV9GFP2</accession>
<keyword evidence="4" id="KW-1185">Reference proteome</keyword>
<keyword evidence="2" id="KW-0963">Cytoplasm</keyword>
<evidence type="ECO:0000256" key="2">
    <source>
        <dbReference type="ARBA" id="ARBA00022490"/>
    </source>
</evidence>
<name>A0ABV9GFP2_9ACTN</name>
<dbReference type="Pfam" id="PF02115">
    <property type="entry name" value="Rho_GDI"/>
    <property type="match status" value="1"/>
</dbReference>
<dbReference type="InterPro" id="IPR024792">
    <property type="entry name" value="RhoGDI_dom_sf"/>
</dbReference>
<dbReference type="SUPFAM" id="SSF81296">
    <property type="entry name" value="E set domains"/>
    <property type="match status" value="1"/>
</dbReference>
<comment type="caution">
    <text evidence="3">The sequence shown here is derived from an EMBL/GenBank/DDBJ whole genome shotgun (WGS) entry which is preliminary data.</text>
</comment>
<proteinExistence type="predicted"/>
<reference evidence="4" key="1">
    <citation type="journal article" date="2019" name="Int. J. Syst. Evol. Microbiol.">
        <title>The Global Catalogue of Microorganisms (GCM) 10K type strain sequencing project: providing services to taxonomists for standard genome sequencing and annotation.</title>
        <authorList>
            <consortium name="The Broad Institute Genomics Platform"/>
            <consortium name="The Broad Institute Genome Sequencing Center for Infectious Disease"/>
            <person name="Wu L."/>
            <person name="Ma J."/>
        </authorList>
    </citation>
    <scope>NUCLEOTIDE SEQUENCE [LARGE SCALE GENOMIC DNA]</scope>
    <source>
        <strain evidence="4">CGMCC 4.7139</strain>
    </source>
</reference>
<evidence type="ECO:0000313" key="4">
    <source>
        <dbReference type="Proteomes" id="UP001595993"/>
    </source>
</evidence>
<evidence type="ECO:0000256" key="1">
    <source>
        <dbReference type="ARBA" id="ARBA00004496"/>
    </source>
</evidence>
<dbReference type="Proteomes" id="UP001595993">
    <property type="component" value="Unassembled WGS sequence"/>
</dbReference>
<evidence type="ECO:0000313" key="3">
    <source>
        <dbReference type="EMBL" id="MFC4611424.1"/>
    </source>
</evidence>
<dbReference type="PANTHER" id="PTHR10980:SF3">
    <property type="entry name" value="LD16419P"/>
    <property type="match status" value="1"/>
</dbReference>
<dbReference type="InterPro" id="IPR014756">
    <property type="entry name" value="Ig_E-set"/>
</dbReference>
<comment type="subcellular location">
    <subcellularLocation>
        <location evidence="1">Cytoplasm</location>
    </subcellularLocation>
</comment>
<dbReference type="EMBL" id="JBHSFE010000022">
    <property type="protein sequence ID" value="MFC4611424.1"/>
    <property type="molecule type" value="Genomic_DNA"/>
</dbReference>
<evidence type="ECO:0008006" key="5">
    <source>
        <dbReference type="Google" id="ProtNLM"/>
    </source>
</evidence>
<protein>
    <recommendedName>
        <fullName evidence="5">RHO protein GDP dissociation inhibitor</fullName>
    </recommendedName>
</protein>
<dbReference type="Gene3D" id="2.70.50.30">
    <property type="entry name" value="Coagulation Factor XIII, subunit A, domain 1"/>
    <property type="match status" value="1"/>
</dbReference>
<sequence length="160" mass="17847">MLTPWLRRLDCPMRAPLEEPIRGFGQLELVSVTLQAEGREGLDVSLPEPGKSQSTLLEAPFALKEGAEVRITLAFRLAQAVERLKFTVVRKRHGAMIGTTEVMLGSYRPGGPYEVVLPPERLPTGRLARDTYQVTGTFTNSDGEELGHEAHCFEITKEWE</sequence>
<dbReference type="RefSeq" id="WP_381200503.1">
    <property type="nucleotide sequence ID" value="NZ_JBHSFE010000022.1"/>
</dbReference>
<dbReference type="PANTHER" id="PTHR10980">
    <property type="entry name" value="RHO GDP-DISSOCIATION INHIBITOR"/>
    <property type="match status" value="1"/>
</dbReference>